<organism evidence="5 6">
    <name type="scientific">Modicisalibacter xianhensis</name>
    <dbReference type="NCBI Taxonomy" id="442341"/>
    <lineage>
        <taxon>Bacteria</taxon>
        <taxon>Pseudomonadati</taxon>
        <taxon>Pseudomonadota</taxon>
        <taxon>Gammaproteobacteria</taxon>
        <taxon>Oceanospirillales</taxon>
        <taxon>Halomonadaceae</taxon>
        <taxon>Modicisalibacter</taxon>
    </lineage>
</organism>
<dbReference type="SUPFAM" id="SSF46785">
    <property type="entry name" value="Winged helix' DNA-binding domain"/>
    <property type="match status" value="1"/>
</dbReference>
<dbReference type="EMBL" id="FOPY01000001">
    <property type="protein sequence ID" value="SFH16784.1"/>
    <property type="molecule type" value="Genomic_DNA"/>
</dbReference>
<dbReference type="GO" id="GO:0003677">
    <property type="term" value="F:DNA binding"/>
    <property type="evidence" value="ECO:0007669"/>
    <property type="project" value="UniProtKB-KW"/>
</dbReference>
<keyword evidence="3" id="KW-0804">Transcription</keyword>
<sequence>MLNKKPCEDAELGLRLGHVHRLWRMVVDHTVAPLGLTQPRWTLLVILRHLGEGATQKQLAEALGIELPSLTRTLGQLEQQGLVLRRIPAGDRRVREVVFTPEGRRLLEALDARASEARALLLDGVPDTEREVLHRALRRIERNACHWLPSR</sequence>
<proteinExistence type="predicted"/>
<dbReference type="InterPro" id="IPR023187">
    <property type="entry name" value="Tscrpt_reg_MarR-type_CS"/>
</dbReference>
<dbReference type="AlphaFoldDB" id="A0A1I2XTH0"/>
<dbReference type="PANTHER" id="PTHR42756:SF1">
    <property type="entry name" value="TRANSCRIPTIONAL REPRESSOR OF EMRAB OPERON"/>
    <property type="match status" value="1"/>
</dbReference>
<dbReference type="Pfam" id="PF01047">
    <property type="entry name" value="MarR"/>
    <property type="match status" value="1"/>
</dbReference>
<dbReference type="InterPro" id="IPR036390">
    <property type="entry name" value="WH_DNA-bd_sf"/>
</dbReference>
<dbReference type="Proteomes" id="UP000199040">
    <property type="component" value="Unassembled WGS sequence"/>
</dbReference>
<feature type="domain" description="HTH marR-type" evidence="4">
    <location>
        <begin position="9"/>
        <end position="142"/>
    </location>
</feature>
<keyword evidence="1" id="KW-0805">Transcription regulation</keyword>
<dbReference type="PRINTS" id="PR00598">
    <property type="entry name" value="HTHMARR"/>
</dbReference>
<evidence type="ECO:0000259" key="4">
    <source>
        <dbReference type="PROSITE" id="PS50995"/>
    </source>
</evidence>
<dbReference type="PROSITE" id="PS50995">
    <property type="entry name" value="HTH_MARR_2"/>
    <property type="match status" value="1"/>
</dbReference>
<evidence type="ECO:0000256" key="2">
    <source>
        <dbReference type="ARBA" id="ARBA00023125"/>
    </source>
</evidence>
<dbReference type="Gene3D" id="1.10.10.10">
    <property type="entry name" value="Winged helix-like DNA-binding domain superfamily/Winged helix DNA-binding domain"/>
    <property type="match status" value="1"/>
</dbReference>
<dbReference type="PANTHER" id="PTHR42756">
    <property type="entry name" value="TRANSCRIPTIONAL REGULATOR, MARR"/>
    <property type="match status" value="1"/>
</dbReference>
<gene>
    <name evidence="5" type="ORF">SAMN04487959_10153</name>
</gene>
<protein>
    <submittedName>
        <fullName evidence="5">Transcriptional regulator, MarR family</fullName>
    </submittedName>
</protein>
<dbReference type="GO" id="GO:0003700">
    <property type="term" value="F:DNA-binding transcription factor activity"/>
    <property type="evidence" value="ECO:0007669"/>
    <property type="project" value="InterPro"/>
</dbReference>
<dbReference type="PROSITE" id="PS01117">
    <property type="entry name" value="HTH_MARR_1"/>
    <property type="match status" value="1"/>
</dbReference>
<dbReference type="STRING" id="442341.SAMN04487959_10153"/>
<accession>A0A1I2XTH0</accession>
<keyword evidence="6" id="KW-1185">Reference proteome</keyword>
<dbReference type="SMART" id="SM00347">
    <property type="entry name" value="HTH_MARR"/>
    <property type="match status" value="1"/>
</dbReference>
<dbReference type="InterPro" id="IPR000835">
    <property type="entry name" value="HTH_MarR-typ"/>
</dbReference>
<evidence type="ECO:0000256" key="1">
    <source>
        <dbReference type="ARBA" id="ARBA00023015"/>
    </source>
</evidence>
<evidence type="ECO:0000313" key="5">
    <source>
        <dbReference type="EMBL" id="SFH16784.1"/>
    </source>
</evidence>
<reference evidence="5 6" key="1">
    <citation type="submission" date="2016-10" db="EMBL/GenBank/DDBJ databases">
        <authorList>
            <person name="de Groot N.N."/>
        </authorList>
    </citation>
    <scope>NUCLEOTIDE SEQUENCE [LARGE SCALE GENOMIC DNA]</scope>
    <source>
        <strain evidence="5 6">CGMCC 1.6848</strain>
    </source>
</reference>
<dbReference type="RefSeq" id="WP_092842644.1">
    <property type="nucleotide sequence ID" value="NZ_FOPY01000001.1"/>
</dbReference>
<evidence type="ECO:0000256" key="3">
    <source>
        <dbReference type="ARBA" id="ARBA00023163"/>
    </source>
</evidence>
<keyword evidence="2" id="KW-0238">DNA-binding</keyword>
<name>A0A1I2XTH0_9GAMM</name>
<evidence type="ECO:0000313" key="6">
    <source>
        <dbReference type="Proteomes" id="UP000199040"/>
    </source>
</evidence>
<dbReference type="InterPro" id="IPR036388">
    <property type="entry name" value="WH-like_DNA-bd_sf"/>
</dbReference>